<organism evidence="2 3">
    <name type="scientific">Propioniciclava soli</name>
    <dbReference type="NCBI Taxonomy" id="2775081"/>
    <lineage>
        <taxon>Bacteria</taxon>
        <taxon>Bacillati</taxon>
        <taxon>Actinomycetota</taxon>
        <taxon>Actinomycetes</taxon>
        <taxon>Propionibacteriales</taxon>
        <taxon>Propionibacteriaceae</taxon>
        <taxon>Propioniciclava</taxon>
    </lineage>
</organism>
<dbReference type="EMBL" id="CP115965">
    <property type="protein sequence ID" value="WZW98711.1"/>
    <property type="molecule type" value="Genomic_DNA"/>
</dbReference>
<keyword evidence="1" id="KW-0472">Membrane</keyword>
<evidence type="ECO:0000256" key="1">
    <source>
        <dbReference type="SAM" id="Phobius"/>
    </source>
</evidence>
<reference evidence="2 3" key="1">
    <citation type="journal article" date="2023" name="Environ Microbiome">
        <title>A coral-associated actinobacterium mitigates coral bleaching under heat stress.</title>
        <authorList>
            <person name="Li J."/>
            <person name="Zou Y."/>
            <person name="Li Q."/>
            <person name="Zhang J."/>
            <person name="Bourne D.G."/>
            <person name="Lyu Y."/>
            <person name="Liu C."/>
            <person name="Zhang S."/>
        </authorList>
    </citation>
    <scope>NUCLEOTIDE SEQUENCE [LARGE SCALE GENOMIC DNA]</scope>
    <source>
        <strain evidence="2 3">SCSIO 13291</strain>
    </source>
</reference>
<protein>
    <recommendedName>
        <fullName evidence="4">Transmembrane protein</fullName>
    </recommendedName>
</protein>
<dbReference type="RefSeq" id="WP_342372686.1">
    <property type="nucleotide sequence ID" value="NZ_CP115965.1"/>
</dbReference>
<keyword evidence="3" id="KW-1185">Reference proteome</keyword>
<name>A0ABZ3C906_9ACTN</name>
<gene>
    <name evidence="2" type="ORF">PCC79_00440</name>
</gene>
<feature type="transmembrane region" description="Helical" evidence="1">
    <location>
        <begin position="51"/>
        <end position="69"/>
    </location>
</feature>
<keyword evidence="1" id="KW-0812">Transmembrane</keyword>
<proteinExistence type="predicted"/>
<feature type="transmembrane region" description="Helical" evidence="1">
    <location>
        <begin position="21"/>
        <end position="39"/>
    </location>
</feature>
<evidence type="ECO:0008006" key="4">
    <source>
        <dbReference type="Google" id="ProtNLM"/>
    </source>
</evidence>
<keyword evidence="1" id="KW-1133">Transmembrane helix</keyword>
<accession>A0ABZ3C906</accession>
<evidence type="ECO:0000313" key="2">
    <source>
        <dbReference type="EMBL" id="WZW98711.1"/>
    </source>
</evidence>
<feature type="transmembrane region" description="Helical" evidence="1">
    <location>
        <begin position="101"/>
        <end position="120"/>
    </location>
</feature>
<feature type="transmembrane region" description="Helical" evidence="1">
    <location>
        <begin position="76"/>
        <end position="95"/>
    </location>
</feature>
<sequence length="140" mass="14824">MAVVTLEPLLSHKVFRWASGVSALVALAMLGLGVAVWLGQPTLLGSHQATGYVFMVTTLIAALSSLSYGRQARKKGLVMHGFSVFGLAVVQFAIGELHWRPPHIILGILVCIAAVALFTLSLRRPPSVVTAATAPRPQAD</sequence>
<dbReference type="Proteomes" id="UP001434337">
    <property type="component" value="Chromosome"/>
</dbReference>
<evidence type="ECO:0000313" key="3">
    <source>
        <dbReference type="Proteomes" id="UP001434337"/>
    </source>
</evidence>